<gene>
    <name evidence="2" type="ORF">DTER00134_LOCUS21817</name>
</gene>
<dbReference type="AlphaFoldDB" id="A0A7S3R9G8"/>
<protein>
    <recommendedName>
        <fullName evidence="1">FAS1 domain-containing protein</fullName>
    </recommendedName>
</protein>
<reference evidence="2" key="1">
    <citation type="submission" date="2021-01" db="EMBL/GenBank/DDBJ databases">
        <authorList>
            <person name="Corre E."/>
            <person name="Pelletier E."/>
            <person name="Niang G."/>
            <person name="Scheremetjew M."/>
            <person name="Finn R."/>
            <person name="Kale V."/>
            <person name="Holt S."/>
            <person name="Cochrane G."/>
            <person name="Meng A."/>
            <person name="Brown T."/>
            <person name="Cohen L."/>
        </authorList>
    </citation>
    <scope>NUCLEOTIDE SEQUENCE</scope>
    <source>
        <strain evidence="2">CCMP1320</strain>
    </source>
</reference>
<dbReference type="Pfam" id="PF02469">
    <property type="entry name" value="Fasciclin"/>
    <property type="match status" value="1"/>
</dbReference>
<accession>A0A7S3R9G8</accession>
<dbReference type="InterPro" id="IPR000782">
    <property type="entry name" value="FAS1_domain"/>
</dbReference>
<dbReference type="EMBL" id="HBIP01035858">
    <property type="protein sequence ID" value="CAE0506741.1"/>
    <property type="molecule type" value="Transcribed_RNA"/>
</dbReference>
<dbReference type="Gene3D" id="2.30.180.10">
    <property type="entry name" value="FAS1 domain"/>
    <property type="match status" value="1"/>
</dbReference>
<feature type="domain" description="FAS1" evidence="1">
    <location>
        <begin position="1"/>
        <end position="135"/>
    </location>
</feature>
<name>A0A7S3R9G8_DUNTE</name>
<dbReference type="SUPFAM" id="SSF82153">
    <property type="entry name" value="FAS1 domain"/>
    <property type="match status" value="1"/>
</dbReference>
<evidence type="ECO:0000259" key="1">
    <source>
        <dbReference type="PROSITE" id="PS50213"/>
    </source>
</evidence>
<proteinExistence type="predicted"/>
<organism evidence="2">
    <name type="scientific">Dunaliella tertiolecta</name>
    <name type="common">Green alga</name>
    <dbReference type="NCBI Taxonomy" id="3047"/>
    <lineage>
        <taxon>Eukaryota</taxon>
        <taxon>Viridiplantae</taxon>
        <taxon>Chlorophyta</taxon>
        <taxon>core chlorophytes</taxon>
        <taxon>Chlorophyceae</taxon>
        <taxon>CS clade</taxon>
        <taxon>Chlamydomonadales</taxon>
        <taxon>Dunaliellaceae</taxon>
        <taxon>Dunaliella</taxon>
    </lineage>
</organism>
<dbReference type="PROSITE" id="PS50213">
    <property type="entry name" value="FAS1"/>
    <property type="match status" value="1"/>
</dbReference>
<dbReference type="InterPro" id="IPR036378">
    <property type="entry name" value="FAS1_dom_sf"/>
</dbReference>
<sequence>MDSLLAEKALAQSGVCPNLDTSELAPCTAFVPASQAIRRHATLVGERSSAAALRTMAGVHAVMGHIIPGTAMKTEDMPLGVCQQHTSKAGDVLNVWRESDAVRVSCSTSGVSSTARVINTTYYGTITVFVVDEVLVPWN</sequence>
<evidence type="ECO:0000313" key="2">
    <source>
        <dbReference type="EMBL" id="CAE0506741.1"/>
    </source>
</evidence>